<dbReference type="CDD" id="cd07817">
    <property type="entry name" value="SRPBCC_8"/>
    <property type="match status" value="1"/>
</dbReference>
<name>A0A919G982_9MICO</name>
<dbReference type="AlphaFoldDB" id="A0A919G982"/>
<dbReference type="SUPFAM" id="SSF55961">
    <property type="entry name" value="Bet v1-like"/>
    <property type="match status" value="1"/>
</dbReference>
<evidence type="ECO:0000313" key="4">
    <source>
        <dbReference type="Proteomes" id="UP000627369"/>
    </source>
</evidence>
<gene>
    <name evidence="3" type="ORF">GCM10017772_48350</name>
</gene>
<comment type="caution">
    <text evidence="3">The sequence shown here is derived from an EMBL/GenBank/DDBJ whole genome shotgun (WGS) entry which is preliminary data.</text>
</comment>
<evidence type="ECO:0000256" key="1">
    <source>
        <dbReference type="SAM" id="MobiDB-lite"/>
    </source>
</evidence>
<dbReference type="EMBL" id="BNAS01000012">
    <property type="protein sequence ID" value="GHH80375.1"/>
    <property type="molecule type" value="Genomic_DNA"/>
</dbReference>
<organism evidence="3 4">
    <name type="scientific">Promicromonospora soli</name>
    <dbReference type="NCBI Taxonomy" id="2035533"/>
    <lineage>
        <taxon>Bacteria</taxon>
        <taxon>Bacillati</taxon>
        <taxon>Actinomycetota</taxon>
        <taxon>Actinomycetes</taxon>
        <taxon>Micrococcales</taxon>
        <taxon>Promicromonosporaceae</taxon>
        <taxon>Promicromonospora</taxon>
    </lineage>
</organism>
<dbReference type="InterPro" id="IPR023393">
    <property type="entry name" value="START-like_dom_sf"/>
</dbReference>
<dbReference type="RefSeq" id="WP_189671865.1">
    <property type="nucleotide sequence ID" value="NZ_BNAS01000012.1"/>
</dbReference>
<reference evidence="3" key="1">
    <citation type="journal article" date="2014" name="Int. J. Syst. Evol. Microbiol.">
        <title>Complete genome sequence of Corynebacterium casei LMG S-19264T (=DSM 44701T), isolated from a smear-ripened cheese.</title>
        <authorList>
            <consortium name="US DOE Joint Genome Institute (JGI-PGF)"/>
            <person name="Walter F."/>
            <person name="Albersmeier A."/>
            <person name="Kalinowski J."/>
            <person name="Ruckert C."/>
        </authorList>
    </citation>
    <scope>NUCLEOTIDE SEQUENCE</scope>
    <source>
        <strain evidence="3">CGMCC 4.7398</strain>
    </source>
</reference>
<accession>A0A919G982</accession>
<feature type="region of interest" description="Disordered" evidence="1">
    <location>
        <begin position="276"/>
        <end position="339"/>
    </location>
</feature>
<dbReference type="PANTHER" id="PTHR33824:SF7">
    <property type="entry name" value="POLYKETIDE CYCLASE_DEHYDRASE AND LIPID TRANSPORT SUPERFAMILY PROTEIN"/>
    <property type="match status" value="1"/>
</dbReference>
<dbReference type="Pfam" id="PF03364">
    <property type="entry name" value="Polyketide_cyc"/>
    <property type="match status" value="1"/>
</dbReference>
<feature type="compositionally biased region" description="Acidic residues" evidence="1">
    <location>
        <begin position="277"/>
        <end position="333"/>
    </location>
</feature>
<protein>
    <submittedName>
        <fullName evidence="3">Polyketide cyclase</fullName>
    </submittedName>
</protein>
<dbReference type="Gene3D" id="3.30.530.20">
    <property type="match status" value="1"/>
</dbReference>
<proteinExistence type="predicted"/>
<sequence>MNAQAPTPSAPGLKGLAVDTLKSSVGGLAKAVGGMAVNKVTDKVGGVTQRLTDYAEGTSSPDVKAAATGAEELAEGGSPITAGLKAAGTKVMETVKGLFGGGGGKGKAFKFNNIVEAIDVGAPIDIVYDAWTQYDRWPDFMKKVEHAELNRDEGKVEFKGQVFWSSRQWQTTITHQDPGKRIVWRSTGAKGHLSGTVTFHSLDDELTRIVLVVEYHPKGFMEKTGNVWKALNRRLRLELKLFVRYVMTDAVLNPDNVEGYWAEIDDEEIVRSHDQVLEEEFEEPEGEGEYEDEASEEEEPEEEEPEEEAGDEEPEDEYEEEEEEEEYEEEPEEAPSRTR</sequence>
<evidence type="ECO:0000259" key="2">
    <source>
        <dbReference type="Pfam" id="PF03364"/>
    </source>
</evidence>
<dbReference type="InterPro" id="IPR047137">
    <property type="entry name" value="ORF3"/>
</dbReference>
<feature type="domain" description="Coenzyme Q-binding protein COQ10 START" evidence="2">
    <location>
        <begin position="120"/>
        <end position="240"/>
    </location>
</feature>
<reference evidence="3" key="2">
    <citation type="submission" date="2020-09" db="EMBL/GenBank/DDBJ databases">
        <authorList>
            <person name="Sun Q."/>
            <person name="Zhou Y."/>
        </authorList>
    </citation>
    <scope>NUCLEOTIDE SEQUENCE</scope>
    <source>
        <strain evidence="3">CGMCC 4.7398</strain>
    </source>
</reference>
<keyword evidence="4" id="KW-1185">Reference proteome</keyword>
<evidence type="ECO:0000313" key="3">
    <source>
        <dbReference type="EMBL" id="GHH80375.1"/>
    </source>
</evidence>
<dbReference type="InterPro" id="IPR005031">
    <property type="entry name" value="COQ10_START"/>
</dbReference>
<dbReference type="Proteomes" id="UP000627369">
    <property type="component" value="Unassembled WGS sequence"/>
</dbReference>
<dbReference type="PANTHER" id="PTHR33824">
    <property type="entry name" value="POLYKETIDE CYCLASE/DEHYDRASE AND LIPID TRANSPORT SUPERFAMILY PROTEIN"/>
    <property type="match status" value="1"/>
</dbReference>